<keyword evidence="4 5" id="KW-0472">Membrane</keyword>
<feature type="transmembrane region" description="Helical" evidence="5">
    <location>
        <begin position="201"/>
        <end position="219"/>
    </location>
</feature>
<dbReference type="PANTHER" id="PTHR23502:SF5">
    <property type="entry name" value="QUINIDINE RESISTANCE PROTEIN 3"/>
    <property type="match status" value="1"/>
</dbReference>
<name>A0A0C9LVI8_9FUNG</name>
<accession>A0A0C9LVI8</accession>
<evidence type="ECO:0000256" key="1">
    <source>
        <dbReference type="ARBA" id="ARBA00004141"/>
    </source>
</evidence>
<feature type="transmembrane region" description="Helical" evidence="5">
    <location>
        <begin position="143"/>
        <end position="162"/>
    </location>
</feature>
<proteinExistence type="predicted"/>
<feature type="transmembrane region" description="Helical" evidence="5">
    <location>
        <begin position="399"/>
        <end position="419"/>
    </location>
</feature>
<sequence>MKQVNASSSKAPEIKEIVIKDEEDQISETAIIEEECLSSQTVHQEKSFFRSTVSKVLGDIYSSDDPQLYSPTRKNIIVLLIALIGINGSMAQLIYMPGILQMADDLNVSLPAIDSTVSAYVVFAGIAPLFWSSMSDAYGRKPMYIYSLSIGIVASIICAFSKNIVMLIIFRAIQSCGATSGQTLGAGVISDLFDVTRRGKAYGAFFVGPLFGTVVGPTIGSLFCQYLGWQATFYFIAIFAGLLLIMLIFLLPETLRKSPASKNEQCNGKERFVALKTMRNVFAPMVIMVRDPTVVLITLYNTVIYASLFFLSPSMTDTFQSVYHFETYQVGLCYLCLGVGLVISSILSGMHSDRIIKRLHKLKGPENVDPEMRLSAVRPSFFLIPAGFLLYGWTSQKAVGVYAPLIGIFVYALGQMNSLNPTNVYLVDSKPGKSASAMAINNLRSVAAAIVTIFSTSIVRTAGPGVVFSILAGISILNCIPVLLVQRYGKQWRTSFEQKTGFLSATGTSGVKAGAEAREDDNV</sequence>
<dbReference type="OrthoDB" id="3936150at2759"/>
<feature type="transmembrane region" description="Helical" evidence="5">
    <location>
        <begin position="465"/>
        <end position="485"/>
    </location>
</feature>
<dbReference type="Pfam" id="PF07690">
    <property type="entry name" value="MFS_1"/>
    <property type="match status" value="1"/>
</dbReference>
<keyword evidence="3 5" id="KW-1133">Transmembrane helix</keyword>
<evidence type="ECO:0000313" key="8">
    <source>
        <dbReference type="Proteomes" id="UP000053815"/>
    </source>
</evidence>
<organism evidence="7">
    <name type="scientific">Mucor ambiguus</name>
    <dbReference type="NCBI Taxonomy" id="91626"/>
    <lineage>
        <taxon>Eukaryota</taxon>
        <taxon>Fungi</taxon>
        <taxon>Fungi incertae sedis</taxon>
        <taxon>Mucoromycota</taxon>
        <taxon>Mucoromycotina</taxon>
        <taxon>Mucoromycetes</taxon>
        <taxon>Mucorales</taxon>
        <taxon>Mucorineae</taxon>
        <taxon>Mucoraceae</taxon>
        <taxon>Mucor</taxon>
    </lineage>
</organism>
<evidence type="ECO:0000256" key="3">
    <source>
        <dbReference type="ARBA" id="ARBA00022989"/>
    </source>
</evidence>
<dbReference type="SUPFAM" id="SSF103473">
    <property type="entry name" value="MFS general substrate transporter"/>
    <property type="match status" value="1"/>
</dbReference>
<dbReference type="InterPro" id="IPR011701">
    <property type="entry name" value="MFS"/>
</dbReference>
<dbReference type="GO" id="GO:0022857">
    <property type="term" value="F:transmembrane transporter activity"/>
    <property type="evidence" value="ECO:0007669"/>
    <property type="project" value="InterPro"/>
</dbReference>
<evidence type="ECO:0000313" key="7">
    <source>
        <dbReference type="EMBL" id="GAN06850.1"/>
    </source>
</evidence>
<dbReference type="AlphaFoldDB" id="A0A0C9LVI8"/>
<evidence type="ECO:0000256" key="2">
    <source>
        <dbReference type="ARBA" id="ARBA00022692"/>
    </source>
</evidence>
<dbReference type="Proteomes" id="UP000053815">
    <property type="component" value="Unassembled WGS sequence"/>
</dbReference>
<feature type="transmembrane region" description="Helical" evidence="5">
    <location>
        <begin position="231"/>
        <end position="251"/>
    </location>
</feature>
<protein>
    <recommendedName>
        <fullName evidence="6">Major facilitator superfamily (MFS) profile domain-containing protein</fullName>
    </recommendedName>
</protein>
<comment type="subcellular location">
    <subcellularLocation>
        <location evidence="1">Membrane</location>
        <topology evidence="1">Multi-pass membrane protein</topology>
    </subcellularLocation>
</comment>
<dbReference type="EMBL" id="DF836427">
    <property type="protein sequence ID" value="GAN06850.1"/>
    <property type="molecule type" value="Genomic_DNA"/>
</dbReference>
<dbReference type="PROSITE" id="PS50850">
    <property type="entry name" value="MFS"/>
    <property type="match status" value="1"/>
</dbReference>
<dbReference type="PANTHER" id="PTHR23502">
    <property type="entry name" value="MAJOR FACILITATOR SUPERFAMILY"/>
    <property type="match status" value="1"/>
</dbReference>
<dbReference type="InterPro" id="IPR036259">
    <property type="entry name" value="MFS_trans_sf"/>
</dbReference>
<dbReference type="CDD" id="cd17323">
    <property type="entry name" value="MFS_Tpo1_MDR_like"/>
    <property type="match status" value="1"/>
</dbReference>
<feature type="transmembrane region" description="Helical" evidence="5">
    <location>
        <begin position="440"/>
        <end position="459"/>
    </location>
</feature>
<keyword evidence="8" id="KW-1185">Reference proteome</keyword>
<feature type="transmembrane region" description="Helical" evidence="5">
    <location>
        <begin position="76"/>
        <end position="96"/>
    </location>
</feature>
<reference evidence="7" key="1">
    <citation type="submission" date="2014-09" db="EMBL/GenBank/DDBJ databases">
        <title>Draft genome sequence of an oleaginous Mucoromycotina fungus Mucor ambiguus NBRC6742.</title>
        <authorList>
            <person name="Takeda I."/>
            <person name="Yamane N."/>
            <person name="Morita T."/>
            <person name="Tamano K."/>
            <person name="Machida M."/>
            <person name="Baker S."/>
            <person name="Koike H."/>
        </authorList>
    </citation>
    <scope>NUCLEOTIDE SEQUENCE</scope>
    <source>
        <strain evidence="7">NBRC 6742</strain>
    </source>
</reference>
<gene>
    <name evidence="7" type="ORF">MAM1_0138d06340</name>
</gene>
<dbReference type="Gene3D" id="1.20.1720.10">
    <property type="entry name" value="Multidrug resistance protein D"/>
    <property type="match status" value="1"/>
</dbReference>
<feature type="domain" description="Major facilitator superfamily (MFS) profile" evidence="6">
    <location>
        <begin position="77"/>
        <end position="490"/>
    </location>
</feature>
<feature type="transmembrane region" description="Helical" evidence="5">
    <location>
        <begin position="372"/>
        <end position="393"/>
    </location>
</feature>
<dbReference type="GO" id="GO:0005886">
    <property type="term" value="C:plasma membrane"/>
    <property type="evidence" value="ECO:0007669"/>
    <property type="project" value="TreeGrafter"/>
</dbReference>
<feature type="transmembrane region" description="Helical" evidence="5">
    <location>
        <begin position="328"/>
        <end position="351"/>
    </location>
</feature>
<dbReference type="InterPro" id="IPR020846">
    <property type="entry name" value="MFS_dom"/>
</dbReference>
<keyword evidence="2 5" id="KW-0812">Transmembrane</keyword>
<evidence type="ECO:0000256" key="4">
    <source>
        <dbReference type="ARBA" id="ARBA00023136"/>
    </source>
</evidence>
<evidence type="ECO:0000256" key="5">
    <source>
        <dbReference type="SAM" id="Phobius"/>
    </source>
</evidence>
<dbReference type="STRING" id="91626.A0A0C9LVI8"/>
<evidence type="ECO:0000259" key="6">
    <source>
        <dbReference type="PROSITE" id="PS50850"/>
    </source>
</evidence>
<feature type="transmembrane region" description="Helical" evidence="5">
    <location>
        <begin position="294"/>
        <end position="316"/>
    </location>
</feature>